<dbReference type="RefSeq" id="WP_261235115.1">
    <property type="nucleotide sequence ID" value="NZ_JAMXFF010000002.1"/>
</dbReference>
<gene>
    <name evidence="2" type="ORF">NG799_01770</name>
</gene>
<keyword evidence="1" id="KW-0472">Membrane</keyword>
<accession>A0ABT2MJX9</accession>
<dbReference type="EMBL" id="JAMXFF010000002">
    <property type="protein sequence ID" value="MCT7965059.1"/>
    <property type="molecule type" value="Genomic_DNA"/>
</dbReference>
<name>A0ABT2MJX9_9CYAN</name>
<comment type="caution">
    <text evidence="2">The sequence shown here is derived from an EMBL/GenBank/DDBJ whole genome shotgun (WGS) entry which is preliminary data.</text>
</comment>
<keyword evidence="3" id="KW-1185">Reference proteome</keyword>
<feature type="transmembrane region" description="Helical" evidence="1">
    <location>
        <begin position="221"/>
        <end position="242"/>
    </location>
</feature>
<protein>
    <submittedName>
        <fullName evidence="2">Uncharacterized protein</fullName>
    </submittedName>
</protein>
<keyword evidence="1" id="KW-1133">Transmembrane helix</keyword>
<sequence>MAEAFEYLRERIKDSFWLGKEILTITEDINNVLNTPQEWFRNLPLVQFVESMGEPVFEPIKKVIEIAKEARDIITAAVLLTLESIYGVNLAFNSKTHEDLAQVGNTMLNNNSFGTTEYNLYIRAIDAHNVNLKLPELSQKLAEIEELVDSIPEMAEDAQNVMRQKEGDAYAFLHQTKNEMEALLETAEGAARTQARRILNQVIKLLEKFAEPIEEEPEKGAIILAPVAAVAVPTVVTITTLVTQIANFFLTGILLKSMATSVATALAQVSASVVLKYFSATGANGLRFLAADALRNNVHLLPKIWRYTAMQGFAWGFLMAYAPFIVLSSIIIIAAIRLSQDEQGFAEHFYVFADNDNAPAFAYSNILNPNQIRDELHKIKNDLVQINDNAVQYQTIMGLGIDFVEGANGKEPKVVESYDLSGPSPVKIPNSVAQEFYDQFSAKHNIGTPSGQWKPV</sequence>
<feature type="transmembrane region" description="Helical" evidence="1">
    <location>
        <begin position="313"/>
        <end position="336"/>
    </location>
</feature>
<proteinExistence type="predicted"/>
<dbReference type="Proteomes" id="UP001525890">
    <property type="component" value="Unassembled WGS sequence"/>
</dbReference>
<reference evidence="2 3" key="1">
    <citation type="journal article" date="2022" name="Front. Microbiol.">
        <title>High genomic differentiation and limited gene flow indicate recent cryptic speciation within the genus Laspinema (cyanobacteria).</title>
        <authorList>
            <person name="Stanojkovic A."/>
            <person name="Skoupy S."/>
            <person name="Skaloud P."/>
            <person name="Dvorak P."/>
        </authorList>
    </citation>
    <scope>NUCLEOTIDE SEQUENCE [LARGE SCALE GENOMIC DNA]</scope>
    <source>
        <strain evidence="2 3">D2a</strain>
    </source>
</reference>
<evidence type="ECO:0000256" key="1">
    <source>
        <dbReference type="SAM" id="Phobius"/>
    </source>
</evidence>
<keyword evidence="1" id="KW-0812">Transmembrane</keyword>
<evidence type="ECO:0000313" key="3">
    <source>
        <dbReference type="Proteomes" id="UP001525890"/>
    </source>
</evidence>
<organism evidence="2 3">
    <name type="scientific">Laspinema palackyanum D2a</name>
    <dbReference type="NCBI Taxonomy" id="2953684"/>
    <lineage>
        <taxon>Bacteria</taxon>
        <taxon>Bacillati</taxon>
        <taxon>Cyanobacteriota</taxon>
        <taxon>Cyanophyceae</taxon>
        <taxon>Oscillatoriophycideae</taxon>
        <taxon>Oscillatoriales</taxon>
        <taxon>Laspinemataceae</taxon>
        <taxon>Laspinema</taxon>
        <taxon>Laspinema palackyanum</taxon>
    </lineage>
</organism>
<evidence type="ECO:0000313" key="2">
    <source>
        <dbReference type="EMBL" id="MCT7965059.1"/>
    </source>
</evidence>